<feature type="transmembrane region" description="Helical" evidence="1">
    <location>
        <begin position="279"/>
        <end position="301"/>
    </location>
</feature>
<feature type="transmembrane region" description="Helical" evidence="1">
    <location>
        <begin position="313"/>
        <end position="332"/>
    </location>
</feature>
<feature type="transmembrane region" description="Helical" evidence="1">
    <location>
        <begin position="49"/>
        <end position="66"/>
    </location>
</feature>
<feature type="transmembrane region" description="Helical" evidence="1">
    <location>
        <begin position="217"/>
        <end position="235"/>
    </location>
</feature>
<reference evidence="2" key="1">
    <citation type="submission" date="2018-06" db="EMBL/GenBank/DDBJ databases">
        <authorList>
            <person name="Zhirakovskaya E."/>
        </authorList>
    </citation>
    <scope>NUCLEOTIDE SEQUENCE</scope>
</reference>
<dbReference type="AlphaFoldDB" id="A0A3B0SP22"/>
<keyword evidence="1" id="KW-1133">Transmembrane helix</keyword>
<name>A0A3B0SP22_9ZZZZ</name>
<feature type="transmembrane region" description="Helical" evidence="1">
    <location>
        <begin position="78"/>
        <end position="97"/>
    </location>
</feature>
<feature type="transmembrane region" description="Helical" evidence="1">
    <location>
        <begin position="188"/>
        <end position="211"/>
    </location>
</feature>
<dbReference type="InterPro" id="IPR010266">
    <property type="entry name" value="NnrS"/>
</dbReference>
<evidence type="ECO:0000313" key="2">
    <source>
        <dbReference type="EMBL" id="VAV96605.1"/>
    </source>
</evidence>
<keyword evidence="1" id="KW-0812">Transmembrane</keyword>
<feature type="transmembrane region" description="Helical" evidence="1">
    <location>
        <begin position="247"/>
        <end position="267"/>
    </location>
</feature>
<feature type="transmembrane region" description="Helical" evidence="1">
    <location>
        <begin position="338"/>
        <end position="359"/>
    </location>
</feature>
<protein>
    <submittedName>
        <fullName evidence="2">NnrS protein involved in response to NO</fullName>
    </submittedName>
</protein>
<gene>
    <name evidence="2" type="ORF">MNBD_ALPHA07-539</name>
</gene>
<dbReference type="Pfam" id="PF05940">
    <property type="entry name" value="NnrS"/>
    <property type="match status" value="1"/>
</dbReference>
<feature type="transmembrane region" description="Helical" evidence="1">
    <location>
        <begin position="7"/>
        <end position="29"/>
    </location>
</feature>
<feature type="transmembrane region" description="Helical" evidence="1">
    <location>
        <begin position="157"/>
        <end position="176"/>
    </location>
</feature>
<evidence type="ECO:0000256" key="1">
    <source>
        <dbReference type="SAM" id="Phobius"/>
    </source>
</evidence>
<feature type="transmembrane region" description="Helical" evidence="1">
    <location>
        <begin position="103"/>
        <end position="121"/>
    </location>
</feature>
<keyword evidence="1" id="KW-0472">Membrane</keyword>
<feature type="transmembrane region" description="Helical" evidence="1">
    <location>
        <begin position="133"/>
        <end position="151"/>
    </location>
</feature>
<sequence length="369" mass="38958">MILLRGAYRLFFPAAGLMAALAVPFWLLLYAGADIPGPGEAQLWHMHEMLFGYLGAALAGFLLTALPNWTGRRAISGLPLLGLFGLWLLGRVVMLLWPAGALLALLFTVVLAAITTVEIVAGGNKRNLPMAGMVWLIVAAQAVVLTGDIFLGMRMGFAIALMMITLVGGRVTPTFSRNWLIAQGRKDVVAGFGMIDKAALLCVALALLGWVIFDAGAATGALALLASVILSLRLIRWNARAVSAEPLLLALHAGYAWVVVSLLLLGLQGLTGLITQAQVFHAMGAGAVGTMTLIVMIRALLGHSGQAIAAGKSDVVILLMVHAAALIRVIAGGMDTTWLLHLSGTLWSLGFGLFVLRYLRVALTPKLES</sequence>
<dbReference type="EMBL" id="UOEG01000149">
    <property type="protein sequence ID" value="VAV96605.1"/>
    <property type="molecule type" value="Genomic_DNA"/>
</dbReference>
<organism evidence="2">
    <name type="scientific">hydrothermal vent metagenome</name>
    <dbReference type="NCBI Taxonomy" id="652676"/>
    <lineage>
        <taxon>unclassified sequences</taxon>
        <taxon>metagenomes</taxon>
        <taxon>ecological metagenomes</taxon>
    </lineage>
</organism>
<proteinExistence type="predicted"/>
<accession>A0A3B0SP22</accession>